<sequence>VNVENNMAKEFLDFHYSLNRLKLTVGHCLLVHVFYIILIRLAGRAFSGHPSAVPVEGIRHDR</sequence>
<keyword evidence="1" id="KW-1133">Transmembrane helix</keyword>
<gene>
    <name evidence="2" type="ORF">METZ01_LOCUS152989</name>
</gene>
<dbReference type="EMBL" id="UINC01025127">
    <property type="protein sequence ID" value="SVB00135.1"/>
    <property type="molecule type" value="Genomic_DNA"/>
</dbReference>
<keyword evidence="1" id="KW-0812">Transmembrane</keyword>
<protein>
    <submittedName>
        <fullName evidence="2">Uncharacterized protein</fullName>
    </submittedName>
</protein>
<proteinExistence type="predicted"/>
<evidence type="ECO:0000313" key="2">
    <source>
        <dbReference type="EMBL" id="SVB00135.1"/>
    </source>
</evidence>
<keyword evidence="1" id="KW-0472">Membrane</keyword>
<reference evidence="2" key="1">
    <citation type="submission" date="2018-05" db="EMBL/GenBank/DDBJ databases">
        <authorList>
            <person name="Lanie J.A."/>
            <person name="Ng W.-L."/>
            <person name="Kazmierczak K.M."/>
            <person name="Andrzejewski T.M."/>
            <person name="Davidsen T.M."/>
            <person name="Wayne K.J."/>
            <person name="Tettelin H."/>
            <person name="Glass J.I."/>
            <person name="Rusch D."/>
            <person name="Podicherti R."/>
            <person name="Tsui H.-C.T."/>
            <person name="Winkler M.E."/>
        </authorList>
    </citation>
    <scope>NUCLEOTIDE SEQUENCE</scope>
</reference>
<organism evidence="2">
    <name type="scientific">marine metagenome</name>
    <dbReference type="NCBI Taxonomy" id="408172"/>
    <lineage>
        <taxon>unclassified sequences</taxon>
        <taxon>metagenomes</taxon>
        <taxon>ecological metagenomes</taxon>
    </lineage>
</organism>
<feature type="non-terminal residue" evidence="2">
    <location>
        <position position="1"/>
    </location>
</feature>
<name>A0A382AEY3_9ZZZZ</name>
<dbReference type="AlphaFoldDB" id="A0A382AEY3"/>
<accession>A0A382AEY3</accession>
<feature type="transmembrane region" description="Helical" evidence="1">
    <location>
        <begin position="20"/>
        <end position="39"/>
    </location>
</feature>
<evidence type="ECO:0000256" key="1">
    <source>
        <dbReference type="SAM" id="Phobius"/>
    </source>
</evidence>